<evidence type="ECO:0000256" key="2">
    <source>
        <dbReference type="ARBA" id="ARBA00022840"/>
    </source>
</evidence>
<keyword evidence="3" id="KW-0805">Transcription regulation</keyword>
<evidence type="ECO:0000256" key="4">
    <source>
        <dbReference type="ARBA" id="ARBA00023125"/>
    </source>
</evidence>
<dbReference type="InterPro" id="IPR002078">
    <property type="entry name" value="Sigma_54_int"/>
</dbReference>
<keyword evidence="2" id="KW-0067">ATP-binding</keyword>
<dbReference type="SUPFAM" id="SSF52540">
    <property type="entry name" value="P-loop containing nucleoside triphosphate hydrolases"/>
    <property type="match status" value="1"/>
</dbReference>
<dbReference type="CDD" id="cd06357">
    <property type="entry name" value="PBP1_AmiC"/>
    <property type="match status" value="1"/>
</dbReference>
<dbReference type="InterPro" id="IPR028082">
    <property type="entry name" value="Peripla_BP_I"/>
</dbReference>
<dbReference type="Gene3D" id="1.10.8.60">
    <property type="match status" value="1"/>
</dbReference>
<evidence type="ECO:0000256" key="1">
    <source>
        <dbReference type="ARBA" id="ARBA00022741"/>
    </source>
</evidence>
<name>A0ABQ4KXI3_SIMTE</name>
<sequence length="776" mass="87558">MSDIETVFLKWDIGGEDDLQIKVGLLFSLTGITSITEKGQYEAASFAISEFNERHAEIEAIVRDICSDPRRSAEEAEALARDGVRIFIGCYTSACRKAVLPILEKYNCLLVYPTLYEGQEDHPHVFYTGEVPNQQVHILIDYFMSHYGKRIYLVGNDYIYPRETNEQVKSYASEKNGEVVGEKYVPFGNQEFHKVIQDIILKQPDIIFSTLVGKSVPAFYRQYAHMRLSPESIPIFSPITKETEIEAMGAEFGSGHYSSASYFQSLSNPLNLSFIQRFHHFSGRKQPVSSVMYNTYLGTKIVIDSIVKTKALDRKEIIRNIGGKRMDTACGTLRVDARGRHLSRPVKIGKAQPDGQFDIVWDSDKNIKPEPFKISTRKASRLNEIVLEAWGQISEEAIIAFSENGTIQYLSRKAVELTGLEKGNKLTKKMIGQLYDSFQIISHEAKQKHLLLLKPRIGRSTVPVMTFGRVRTRSEQYQLELETAQIAAKSTANVLILGETGTGKEMVAKSIHEMSDRSSGPLISVNTGLIPKSLIASELFGYLEGTFTGARKGGAIGKFEAAHNGTLFLDEIGDMPMELQVILLRALETKTIVRLGDTKERELDIRIIAATNRKLEEEIAYGNTFRSDLFYRLNVLSLTIPPLRERPEDIEVLVMELLQELESSYADGAKRVSAEVLQLLVEYPWPGNIRELRNVMERAYLLARGKDREIKVEHLPGNLRGYLLRKAAPQLSLKEAEREMIAKALRETKNVLEAAKKLGIARSTLYRKIKEFKISV</sequence>
<dbReference type="SUPFAM" id="SSF46689">
    <property type="entry name" value="Homeodomain-like"/>
    <property type="match status" value="1"/>
</dbReference>
<organism evidence="7 8">
    <name type="scientific">Siminovitchia terrae</name>
    <name type="common">Bacillus terrae</name>
    <dbReference type="NCBI Taxonomy" id="1914933"/>
    <lineage>
        <taxon>Bacteria</taxon>
        <taxon>Bacillati</taxon>
        <taxon>Bacillota</taxon>
        <taxon>Bacilli</taxon>
        <taxon>Bacillales</taxon>
        <taxon>Bacillaceae</taxon>
        <taxon>Siminovitchia</taxon>
    </lineage>
</organism>
<dbReference type="Pfam" id="PF25601">
    <property type="entry name" value="AAA_lid_14"/>
    <property type="match status" value="1"/>
</dbReference>
<dbReference type="InterPro" id="IPR003593">
    <property type="entry name" value="AAA+_ATPase"/>
</dbReference>
<keyword evidence="4" id="KW-0238">DNA-binding</keyword>
<dbReference type="PROSITE" id="PS50045">
    <property type="entry name" value="SIGMA54_INTERACT_4"/>
    <property type="match status" value="1"/>
</dbReference>
<dbReference type="InterPro" id="IPR039570">
    <property type="entry name" value="AmiC_PBP1"/>
</dbReference>
<dbReference type="InterPro" id="IPR025943">
    <property type="entry name" value="Sigma_54_int_dom_ATP-bd_2"/>
</dbReference>
<comment type="caution">
    <text evidence="7">The sequence shown here is derived from an EMBL/GenBank/DDBJ whole genome shotgun (WGS) entry which is preliminary data.</text>
</comment>
<dbReference type="EMBL" id="BORJ01000006">
    <property type="protein sequence ID" value="GIN96745.1"/>
    <property type="molecule type" value="Genomic_DNA"/>
</dbReference>
<dbReference type="Gene3D" id="3.40.50.2300">
    <property type="match status" value="2"/>
</dbReference>
<keyword evidence="5" id="KW-0804">Transcription</keyword>
<keyword evidence="1" id="KW-0547">Nucleotide-binding</keyword>
<evidence type="ECO:0000256" key="5">
    <source>
        <dbReference type="ARBA" id="ARBA00023163"/>
    </source>
</evidence>
<dbReference type="Proteomes" id="UP000680670">
    <property type="component" value="Unassembled WGS sequence"/>
</dbReference>
<dbReference type="InterPro" id="IPR002197">
    <property type="entry name" value="HTH_Fis"/>
</dbReference>
<evidence type="ECO:0000259" key="6">
    <source>
        <dbReference type="PROSITE" id="PS50045"/>
    </source>
</evidence>
<accession>A0ABQ4KXI3</accession>
<dbReference type="PANTHER" id="PTHR32071">
    <property type="entry name" value="TRANSCRIPTIONAL REGULATORY PROTEIN"/>
    <property type="match status" value="1"/>
</dbReference>
<dbReference type="PANTHER" id="PTHR32071:SF101">
    <property type="entry name" value="ACETOIN DEHYDROGENASE OPERON TRANSCRIPTIONAL ACTIVATOR ACOR"/>
    <property type="match status" value="1"/>
</dbReference>
<gene>
    <name evidence="7" type="ORF">J6TS1_26150</name>
</gene>
<evidence type="ECO:0000256" key="3">
    <source>
        <dbReference type="ARBA" id="ARBA00023015"/>
    </source>
</evidence>
<dbReference type="InterPro" id="IPR025662">
    <property type="entry name" value="Sigma_54_int_dom_ATP-bd_1"/>
</dbReference>
<dbReference type="InterPro" id="IPR009057">
    <property type="entry name" value="Homeodomain-like_sf"/>
</dbReference>
<dbReference type="Gene3D" id="1.10.10.60">
    <property type="entry name" value="Homeodomain-like"/>
    <property type="match status" value="1"/>
</dbReference>
<dbReference type="Pfam" id="PF02954">
    <property type="entry name" value="HTH_8"/>
    <property type="match status" value="1"/>
</dbReference>
<dbReference type="Pfam" id="PF13433">
    <property type="entry name" value="Peripla_BP_5"/>
    <property type="match status" value="1"/>
</dbReference>
<evidence type="ECO:0000313" key="7">
    <source>
        <dbReference type="EMBL" id="GIN96745.1"/>
    </source>
</evidence>
<protein>
    <recommendedName>
        <fullName evidence="6">Sigma-54 factor interaction domain-containing protein</fullName>
    </recommendedName>
</protein>
<dbReference type="CDD" id="cd00009">
    <property type="entry name" value="AAA"/>
    <property type="match status" value="1"/>
</dbReference>
<dbReference type="PROSITE" id="PS00675">
    <property type="entry name" value="SIGMA54_INTERACT_1"/>
    <property type="match status" value="1"/>
</dbReference>
<dbReference type="InterPro" id="IPR025944">
    <property type="entry name" value="Sigma_54_int_dom_CS"/>
</dbReference>
<feature type="domain" description="Sigma-54 factor interaction" evidence="6">
    <location>
        <begin position="470"/>
        <end position="701"/>
    </location>
</feature>
<reference evidence="7 8" key="1">
    <citation type="submission" date="2021-03" db="EMBL/GenBank/DDBJ databases">
        <title>Antimicrobial resistance genes in bacteria isolated from Japanese honey, and their potential for conferring macrolide and lincosamide resistance in the American foulbrood pathogen Paenibacillus larvae.</title>
        <authorList>
            <person name="Okamoto M."/>
            <person name="Kumagai M."/>
            <person name="Kanamori H."/>
            <person name="Takamatsu D."/>
        </authorList>
    </citation>
    <scope>NUCLEOTIDE SEQUENCE [LARGE SCALE GENOMIC DNA]</scope>
    <source>
        <strain evidence="7 8">J6TS1</strain>
    </source>
</reference>
<proteinExistence type="predicted"/>
<dbReference type="InterPro" id="IPR058031">
    <property type="entry name" value="AAA_lid_NorR"/>
</dbReference>
<dbReference type="RefSeq" id="WP_244862086.1">
    <property type="nucleotide sequence ID" value="NZ_BORJ01000006.1"/>
</dbReference>
<dbReference type="Pfam" id="PF00158">
    <property type="entry name" value="Sigma54_activat"/>
    <property type="match status" value="1"/>
</dbReference>
<keyword evidence="8" id="KW-1185">Reference proteome</keyword>
<dbReference type="SMART" id="SM00382">
    <property type="entry name" value="AAA"/>
    <property type="match status" value="1"/>
</dbReference>
<dbReference type="SUPFAM" id="SSF53822">
    <property type="entry name" value="Periplasmic binding protein-like I"/>
    <property type="match status" value="1"/>
</dbReference>
<dbReference type="Gene3D" id="3.40.50.300">
    <property type="entry name" value="P-loop containing nucleotide triphosphate hydrolases"/>
    <property type="match status" value="1"/>
</dbReference>
<dbReference type="PROSITE" id="PS00688">
    <property type="entry name" value="SIGMA54_INTERACT_3"/>
    <property type="match status" value="1"/>
</dbReference>
<dbReference type="PROSITE" id="PS00676">
    <property type="entry name" value="SIGMA54_INTERACT_2"/>
    <property type="match status" value="1"/>
</dbReference>
<dbReference type="InterPro" id="IPR027417">
    <property type="entry name" value="P-loop_NTPase"/>
</dbReference>
<evidence type="ECO:0000313" key="8">
    <source>
        <dbReference type="Proteomes" id="UP000680670"/>
    </source>
</evidence>